<dbReference type="PROSITE" id="PS51192">
    <property type="entry name" value="HELICASE_ATP_BIND_1"/>
    <property type="match status" value="1"/>
</dbReference>
<dbReference type="InterPro" id="IPR050742">
    <property type="entry name" value="Helicase_Restrict-Modif_Enz"/>
</dbReference>
<sequence>MNNKEVQVTSLSYRGYGVSLINNESMIDNLRKELTVQSNNQGYVLNQNANKFTVYMESSKKIYIPKHYGLKHFGLPHTNSISDGDDMSSDAIFCGVIRDNQIEPVNSYLKYAKDPKQMGGILELPPGWGKTVIALYLAATLHKKTLVVVHKDFLLKQWRERISQYIPKARIGIIKQSICETENCDIVIASLQTLCLRDFDDKTFGMVIVDECHHMGAQVFSQSFHKLNFRYSLGLSATVTRTDGLTKVFKWFLGDIVYKGKRNKDEQKGLSVKMIEFENHEASYRGECLLFNGKPNVSRMINKICSFTQRTDMICDKINEIMTNEPNRNMLILSDRRQHLVDIHSTLCDRNSFSTTCMGFYVGGMKNDDLKTSESKRILLGTYNMVSEGFDLPKLDTLVMISPKSNVEQSIGRIQRKSMIDREYTPLVVDIVDNFSVFGNQAKKRHLFYKKSGFHIIGGKHFEKTKDSFNLNGKSLFMLES</sequence>
<dbReference type="SUPFAM" id="SSF52540">
    <property type="entry name" value="P-loop containing nucleoside triphosphate hydrolases"/>
    <property type="match status" value="2"/>
</dbReference>
<name>A0A6C0BRH4_9ZZZZ</name>
<reference evidence="2" key="1">
    <citation type="journal article" date="2020" name="Nature">
        <title>Giant virus diversity and host interactions through global metagenomics.</title>
        <authorList>
            <person name="Schulz F."/>
            <person name="Roux S."/>
            <person name="Paez-Espino D."/>
            <person name="Jungbluth S."/>
            <person name="Walsh D.A."/>
            <person name="Denef V.J."/>
            <person name="McMahon K.D."/>
            <person name="Konstantinidis K.T."/>
            <person name="Eloe-Fadrosh E.A."/>
            <person name="Kyrpides N.C."/>
            <person name="Woyke T."/>
        </authorList>
    </citation>
    <scope>NUCLEOTIDE SEQUENCE</scope>
    <source>
        <strain evidence="2">GVMAG-M-3300018416-26</strain>
    </source>
</reference>
<dbReference type="GO" id="GO:0005829">
    <property type="term" value="C:cytosol"/>
    <property type="evidence" value="ECO:0007669"/>
    <property type="project" value="TreeGrafter"/>
</dbReference>
<dbReference type="CDD" id="cd18785">
    <property type="entry name" value="SF2_C"/>
    <property type="match status" value="1"/>
</dbReference>
<evidence type="ECO:0000313" key="2">
    <source>
        <dbReference type="EMBL" id="QHS94169.1"/>
    </source>
</evidence>
<dbReference type="InterPro" id="IPR006935">
    <property type="entry name" value="Helicase/UvrB_N"/>
</dbReference>
<dbReference type="Pfam" id="PF04851">
    <property type="entry name" value="ResIII"/>
    <property type="match status" value="1"/>
</dbReference>
<evidence type="ECO:0000259" key="1">
    <source>
        <dbReference type="PROSITE" id="PS51192"/>
    </source>
</evidence>
<dbReference type="Gene3D" id="3.40.50.300">
    <property type="entry name" value="P-loop containing nucleotide triphosphate hydrolases"/>
    <property type="match status" value="2"/>
</dbReference>
<feature type="domain" description="Helicase ATP-binding" evidence="1">
    <location>
        <begin position="111"/>
        <end position="257"/>
    </location>
</feature>
<organism evidence="2">
    <name type="scientific">viral metagenome</name>
    <dbReference type="NCBI Taxonomy" id="1070528"/>
    <lineage>
        <taxon>unclassified sequences</taxon>
        <taxon>metagenomes</taxon>
        <taxon>organismal metagenomes</taxon>
    </lineage>
</organism>
<dbReference type="PANTHER" id="PTHR47396:SF1">
    <property type="entry name" value="ATP-DEPENDENT HELICASE IRC3-RELATED"/>
    <property type="match status" value="1"/>
</dbReference>
<proteinExistence type="predicted"/>
<dbReference type="PANTHER" id="PTHR47396">
    <property type="entry name" value="TYPE I RESTRICTION ENZYME ECOKI R PROTEIN"/>
    <property type="match status" value="1"/>
</dbReference>
<dbReference type="EMBL" id="MN739217">
    <property type="protein sequence ID" value="QHS94169.1"/>
    <property type="molecule type" value="Genomic_DNA"/>
</dbReference>
<dbReference type="InterPro" id="IPR014001">
    <property type="entry name" value="Helicase_ATP-bd"/>
</dbReference>
<dbReference type="GO" id="GO:0005524">
    <property type="term" value="F:ATP binding"/>
    <property type="evidence" value="ECO:0007669"/>
    <property type="project" value="InterPro"/>
</dbReference>
<dbReference type="GO" id="GO:0016787">
    <property type="term" value="F:hydrolase activity"/>
    <property type="evidence" value="ECO:0007669"/>
    <property type="project" value="InterPro"/>
</dbReference>
<dbReference type="InterPro" id="IPR027417">
    <property type="entry name" value="P-loop_NTPase"/>
</dbReference>
<dbReference type="CDD" id="cd17926">
    <property type="entry name" value="DEXHc_RE"/>
    <property type="match status" value="1"/>
</dbReference>
<dbReference type="GO" id="GO:0003677">
    <property type="term" value="F:DNA binding"/>
    <property type="evidence" value="ECO:0007669"/>
    <property type="project" value="InterPro"/>
</dbReference>
<accession>A0A6C0BRH4</accession>
<protein>
    <recommendedName>
        <fullName evidence="1">Helicase ATP-binding domain-containing protein</fullName>
    </recommendedName>
</protein>
<dbReference type="SMART" id="SM00487">
    <property type="entry name" value="DEXDc"/>
    <property type="match status" value="1"/>
</dbReference>
<dbReference type="AlphaFoldDB" id="A0A6C0BRH4"/>